<keyword evidence="3" id="KW-0472">Membrane</keyword>
<evidence type="ECO:0000256" key="1">
    <source>
        <dbReference type="ARBA" id="ARBA00012528"/>
    </source>
</evidence>
<reference evidence="5" key="1">
    <citation type="submission" date="2022-06" db="EMBL/GenBank/DDBJ databases">
        <title>Alkalimarinus sp. nov., isolated from gut of a Alitta virens.</title>
        <authorList>
            <person name="Yang A.I."/>
            <person name="Shin N.-R."/>
        </authorList>
    </citation>
    <scope>NUCLEOTIDE SEQUENCE</scope>
    <source>
        <strain evidence="5">A2M4</strain>
    </source>
</reference>
<dbReference type="EMBL" id="CP100390">
    <property type="protein sequence ID" value="UZE97154.1"/>
    <property type="molecule type" value="Genomic_DNA"/>
</dbReference>
<dbReference type="InterPro" id="IPR029787">
    <property type="entry name" value="Nucleotide_cyclase"/>
</dbReference>
<dbReference type="RefSeq" id="WP_265048636.1">
    <property type="nucleotide sequence ID" value="NZ_CP100390.1"/>
</dbReference>
<dbReference type="CDD" id="cd01949">
    <property type="entry name" value="GGDEF"/>
    <property type="match status" value="1"/>
</dbReference>
<comment type="catalytic activity">
    <reaction evidence="2">
        <text>2 GTP = 3',3'-c-di-GMP + 2 diphosphate</text>
        <dbReference type="Rhea" id="RHEA:24898"/>
        <dbReference type="ChEBI" id="CHEBI:33019"/>
        <dbReference type="ChEBI" id="CHEBI:37565"/>
        <dbReference type="ChEBI" id="CHEBI:58805"/>
        <dbReference type="EC" id="2.7.7.65"/>
    </reaction>
</comment>
<dbReference type="InterPro" id="IPR000160">
    <property type="entry name" value="GGDEF_dom"/>
</dbReference>
<proteinExistence type="predicted"/>
<feature type="transmembrane region" description="Helical" evidence="3">
    <location>
        <begin position="21"/>
        <end position="41"/>
    </location>
</feature>
<dbReference type="Pfam" id="PF00990">
    <property type="entry name" value="GGDEF"/>
    <property type="match status" value="1"/>
</dbReference>
<protein>
    <recommendedName>
        <fullName evidence="1">diguanylate cyclase</fullName>
        <ecNumber evidence="1">2.7.7.65</ecNumber>
    </recommendedName>
</protein>
<dbReference type="InterPro" id="IPR043128">
    <property type="entry name" value="Rev_trsase/Diguanyl_cyclase"/>
</dbReference>
<keyword evidence="6" id="KW-1185">Reference proteome</keyword>
<dbReference type="EC" id="2.7.7.65" evidence="1"/>
<sequence length="394" mass="43974">MKAYINEQFIPKATRQLYQDLAARSYPGVIFYMAIWAALIFPEYDFFFADSRINTTILWTSIIAICAFIRLSCIYIYRAQHKTNPGSNSTILLLGVSVSSLGWGFCSGQLILDPLFQDAIASTLIAGAGLCAGGLASLAPSRRFLILFLIPMLLPPSITILLIDHPFSSSYSALCVLMLGGLYGISGIQRKEYFIALNSQYELEEKSNQLAELNTLDPLTELKNKRYFNEKMDEEFNRAMREKGPLSLIVIDLDNFKKVNDIYGHLIGDECLKEMSKTLKTEFNRTMDTLARIGGEEFAVLLPTLHQDQAILIADKLRRQIEKISIEYGDSDVNLTASLGVSTLYPTNKNSSQELFKQADLALYEAKRLGRNRVESAPTLVDYSGAAGRSTSNC</sequence>
<accession>A0ABY6N4Z2</accession>
<evidence type="ECO:0000313" key="6">
    <source>
        <dbReference type="Proteomes" id="UP001163739"/>
    </source>
</evidence>
<keyword evidence="3" id="KW-1133">Transmembrane helix</keyword>
<evidence type="ECO:0000313" key="5">
    <source>
        <dbReference type="EMBL" id="UZE97154.1"/>
    </source>
</evidence>
<dbReference type="Gene3D" id="3.30.70.270">
    <property type="match status" value="1"/>
</dbReference>
<dbReference type="PANTHER" id="PTHR45138">
    <property type="entry name" value="REGULATORY COMPONENTS OF SENSORY TRANSDUCTION SYSTEM"/>
    <property type="match status" value="1"/>
</dbReference>
<evidence type="ECO:0000259" key="4">
    <source>
        <dbReference type="PROSITE" id="PS50887"/>
    </source>
</evidence>
<gene>
    <name evidence="5" type="ORF">NKI27_05245</name>
</gene>
<feature type="transmembrane region" description="Helical" evidence="3">
    <location>
        <begin position="118"/>
        <end position="138"/>
    </location>
</feature>
<feature type="transmembrane region" description="Helical" evidence="3">
    <location>
        <begin position="89"/>
        <end position="112"/>
    </location>
</feature>
<dbReference type="InterPro" id="IPR050469">
    <property type="entry name" value="Diguanylate_Cyclase"/>
</dbReference>
<evidence type="ECO:0000256" key="3">
    <source>
        <dbReference type="SAM" id="Phobius"/>
    </source>
</evidence>
<dbReference type="SMART" id="SM00267">
    <property type="entry name" value="GGDEF"/>
    <property type="match status" value="1"/>
</dbReference>
<dbReference type="Proteomes" id="UP001163739">
    <property type="component" value="Chromosome"/>
</dbReference>
<dbReference type="NCBIfam" id="TIGR00254">
    <property type="entry name" value="GGDEF"/>
    <property type="match status" value="1"/>
</dbReference>
<feature type="transmembrane region" description="Helical" evidence="3">
    <location>
        <begin position="145"/>
        <end position="163"/>
    </location>
</feature>
<dbReference type="PANTHER" id="PTHR45138:SF9">
    <property type="entry name" value="DIGUANYLATE CYCLASE DGCM-RELATED"/>
    <property type="match status" value="1"/>
</dbReference>
<evidence type="ECO:0000256" key="2">
    <source>
        <dbReference type="ARBA" id="ARBA00034247"/>
    </source>
</evidence>
<feature type="domain" description="GGDEF" evidence="4">
    <location>
        <begin position="244"/>
        <end position="379"/>
    </location>
</feature>
<organism evidence="5 6">
    <name type="scientific">Alkalimarinus alittae</name>
    <dbReference type="NCBI Taxonomy" id="2961619"/>
    <lineage>
        <taxon>Bacteria</taxon>
        <taxon>Pseudomonadati</taxon>
        <taxon>Pseudomonadota</taxon>
        <taxon>Gammaproteobacteria</taxon>
        <taxon>Alteromonadales</taxon>
        <taxon>Alteromonadaceae</taxon>
        <taxon>Alkalimarinus</taxon>
    </lineage>
</organism>
<keyword evidence="3" id="KW-0812">Transmembrane</keyword>
<feature type="transmembrane region" description="Helical" evidence="3">
    <location>
        <begin position="56"/>
        <end position="77"/>
    </location>
</feature>
<feature type="transmembrane region" description="Helical" evidence="3">
    <location>
        <begin position="169"/>
        <end position="188"/>
    </location>
</feature>
<name>A0ABY6N4Z2_9ALTE</name>
<dbReference type="PROSITE" id="PS50887">
    <property type="entry name" value="GGDEF"/>
    <property type="match status" value="1"/>
</dbReference>
<dbReference type="SUPFAM" id="SSF55073">
    <property type="entry name" value="Nucleotide cyclase"/>
    <property type="match status" value="1"/>
</dbReference>